<evidence type="ECO:0000256" key="2">
    <source>
        <dbReference type="ARBA" id="ARBA00022679"/>
    </source>
</evidence>
<dbReference type="AlphaFoldDB" id="A0AA41CAI8"/>
<accession>A0AA41CAI8</accession>
<proteinExistence type="inferred from homology"/>
<dbReference type="PROSITE" id="PS00101">
    <property type="entry name" value="HEXAPEP_TRANSFERASES"/>
    <property type="match status" value="2"/>
</dbReference>
<dbReference type="InterPro" id="IPR011004">
    <property type="entry name" value="Trimer_LpxA-like_sf"/>
</dbReference>
<dbReference type="GO" id="GO:0016746">
    <property type="term" value="F:acyltransferase activity"/>
    <property type="evidence" value="ECO:0007669"/>
    <property type="project" value="UniProtKB-KW"/>
</dbReference>
<dbReference type="InterPro" id="IPR050179">
    <property type="entry name" value="Trans_hexapeptide_repeat"/>
</dbReference>
<comment type="similarity">
    <text evidence="1">Belongs to the transferase hexapeptide repeat family.</text>
</comment>
<dbReference type="Pfam" id="PF00132">
    <property type="entry name" value="Hexapep"/>
    <property type="match status" value="1"/>
</dbReference>
<dbReference type="InterPro" id="IPR018357">
    <property type="entry name" value="Hexapep_transf_CS"/>
</dbReference>
<protein>
    <recommendedName>
        <fullName evidence="7">Acetyltransferase</fullName>
    </recommendedName>
</protein>
<dbReference type="PANTHER" id="PTHR43300:SF11">
    <property type="entry name" value="ACETYLTRANSFERASE RV3034C-RELATED"/>
    <property type="match status" value="1"/>
</dbReference>
<keyword evidence="3" id="KW-0677">Repeat</keyword>
<dbReference type="Proteomes" id="UP000616785">
    <property type="component" value="Unassembled WGS sequence"/>
</dbReference>
<name>A0AA41CAI8_STEMA</name>
<dbReference type="SUPFAM" id="SSF51161">
    <property type="entry name" value="Trimeric LpxA-like enzymes"/>
    <property type="match status" value="1"/>
</dbReference>
<reference evidence="5" key="1">
    <citation type="submission" date="2020-11" db="EMBL/GenBank/DDBJ databases">
        <title>Enhanced detection system for hospital associated transmission using whole genome sequencing surveillance.</title>
        <authorList>
            <person name="Harrison L.H."/>
            <person name="Van Tyne D."/>
            <person name="Marsh J.W."/>
            <person name="Griffith M.P."/>
            <person name="Snyder D.J."/>
            <person name="Cooper V.S."/>
            <person name="Mustapha M."/>
        </authorList>
    </citation>
    <scope>NUCLEOTIDE SEQUENCE</scope>
    <source>
        <strain evidence="5">STEN00092</strain>
    </source>
</reference>
<keyword evidence="4" id="KW-0012">Acyltransferase</keyword>
<keyword evidence="2" id="KW-0808">Transferase</keyword>
<evidence type="ECO:0000313" key="5">
    <source>
        <dbReference type="EMBL" id="MBH1638811.1"/>
    </source>
</evidence>
<comment type="caution">
    <text evidence="5">The sequence shown here is derived from an EMBL/GenBank/DDBJ whole genome shotgun (WGS) entry which is preliminary data.</text>
</comment>
<evidence type="ECO:0008006" key="7">
    <source>
        <dbReference type="Google" id="ProtNLM"/>
    </source>
</evidence>
<evidence type="ECO:0000256" key="4">
    <source>
        <dbReference type="ARBA" id="ARBA00023315"/>
    </source>
</evidence>
<evidence type="ECO:0000313" key="6">
    <source>
        <dbReference type="Proteomes" id="UP000616785"/>
    </source>
</evidence>
<dbReference type="EMBL" id="JADUNO010000010">
    <property type="protein sequence ID" value="MBH1638811.1"/>
    <property type="molecule type" value="Genomic_DNA"/>
</dbReference>
<gene>
    <name evidence="5" type="ORF">I5U57_05025</name>
</gene>
<dbReference type="Gene3D" id="2.160.10.10">
    <property type="entry name" value="Hexapeptide repeat proteins"/>
    <property type="match status" value="1"/>
</dbReference>
<evidence type="ECO:0000256" key="3">
    <source>
        <dbReference type="ARBA" id="ARBA00022737"/>
    </source>
</evidence>
<sequence>MKNRILAGIRRIRTALTLRNRSISRSGRDIHIGSNCRLWAPTGIQIGDSTYIGHDVSIECDAIIGRYVLIANRVAFVGRNDHDYRSVGVPIRFSPWVGGEPSMHSDSRLVIEDDVWVGFGAIVLSGVRIGKGSIIAAGAVVTKDVEPYSIVGGNPARQISRRLPDASIPKHEELISRGNFRFSERGYEYWEVSPAKSEMEH</sequence>
<evidence type="ECO:0000256" key="1">
    <source>
        <dbReference type="ARBA" id="ARBA00007274"/>
    </source>
</evidence>
<organism evidence="5 6">
    <name type="scientific">Stenotrophomonas maltophilia</name>
    <name type="common">Pseudomonas maltophilia</name>
    <name type="synonym">Xanthomonas maltophilia</name>
    <dbReference type="NCBI Taxonomy" id="40324"/>
    <lineage>
        <taxon>Bacteria</taxon>
        <taxon>Pseudomonadati</taxon>
        <taxon>Pseudomonadota</taxon>
        <taxon>Gammaproteobacteria</taxon>
        <taxon>Lysobacterales</taxon>
        <taxon>Lysobacteraceae</taxon>
        <taxon>Stenotrophomonas</taxon>
        <taxon>Stenotrophomonas maltophilia group</taxon>
    </lineage>
</organism>
<dbReference type="InterPro" id="IPR001451">
    <property type="entry name" value="Hexapep"/>
</dbReference>
<dbReference type="PANTHER" id="PTHR43300">
    <property type="entry name" value="ACETYLTRANSFERASE"/>
    <property type="match status" value="1"/>
</dbReference>